<evidence type="ECO:0008006" key="5">
    <source>
        <dbReference type="Google" id="ProtNLM"/>
    </source>
</evidence>
<dbReference type="GO" id="GO:0003676">
    <property type="term" value="F:nucleic acid binding"/>
    <property type="evidence" value="ECO:0007669"/>
    <property type="project" value="InterPro"/>
</dbReference>
<keyword evidence="2" id="KW-1133">Transmembrane helix</keyword>
<name>A0A1J1HCC7_PLARL</name>
<reference evidence="3 4" key="1">
    <citation type="submission" date="2015-04" db="EMBL/GenBank/DDBJ databases">
        <authorList>
            <consortium name="Pathogen Informatics"/>
        </authorList>
    </citation>
    <scope>NUCLEOTIDE SEQUENCE [LARGE SCALE GENOMIC DNA]</scope>
    <source>
        <strain evidence="3 4">SGS1</strain>
    </source>
</reference>
<dbReference type="RefSeq" id="XP_028535623.1">
    <property type="nucleotide sequence ID" value="XM_028679955.1"/>
</dbReference>
<proteinExistence type="predicted"/>
<sequence>MKESSLENELEVFYEYIISIEHLLINFSNYIKRKKTVKKIIEKNELLNSFVLKYINKNVPTKLSLHMKCTKNKKFYEYLFLCSFYHVIINYIIFDPLFNLQKNEECGNEENKIMNNTKNENDEYFVEKYLSFNKKIGVEKESNVKRETNKINMQNNNEFELSDNTHTFFDTLKRKKKEGFSANILDITVKESIKFQKLNDEYFILSSTYEQICDIIFSFGILCYIYGFYKFFKIENIKIRKNKKFTYNLFSWVYSIKYNVLESVKLNSISKRSNFKENENDKNYLSEKFFQEFTSRELKNFKKDVKEEQYINMNRKHFSSKNIKNNNVSNLNKENGYYNMNSSNKNDISSNNSNKNNNLNNINYLNYTNHYINSCDINYLNEILLNNNFNNRNIYRSKNKINNSNENMEHYNCSSNLNFSSKEEKKLFFDDEKDEKDKIKKKNIHMKNDEYYNYYLKYIYLNNYNINKNDTLVKSGNVNTDYEFYSYMILKKIEIEKIFLLYKEQKKSKLSLENYITIYDNIINIENKENSRRNGKEICDINYSEEYKENTNVTINEINFNNANVKYADDIQPSNINSYNNFNGKKKDKKKYEFIKIHLDNLYQKMKNIKTSKVYIWIYLYVNYAFDFLFNNSRKNYRKINNFNLCFDESQYEYNNDNINCNTSNNYYNNISKNNENNIRKKRILFNLSGFIEFIKKKSNFEKKHIKTNLKNYIDNELFNFIKKSDTEDNVLDEKKSKNDIEFDEYHIISLYQNNEIEKINYENVNNDDSNKYIKEGLIIDNDLNYNEIRIDSSIHNKNINKIDSVDNFFVKKNEYDFVNININLFVNNYIYMFVSYVCLNAIKLSILLIEKYNLTIPNKYMDISCYIYICQKNKLNSNILFFINKYNIHHYVFSNDIANKDIKENYYIYKNIEFHNTNNKHNDVTFLFMGDIISINHIKKKRYNKSYNNAYSNNYKIKNNINMTHQYLRDDNNKIPNEIKYNNNYKFYNHNLNNLNNFYVNNNNYKMDNWYNSRKNKNDDYSFSKKEYFDDINNNCLPNLTISNNFRNCSYNNEYSKYKHMDNNFIHFESIKGKDMNIINSIKSYNKERKQNIVFSNFSEEIKRNKEYNNFITGNYFEKNMNNVRYLYENGDNTHYEGKNPDNIINKNHINVYNKMGTPYSVNNIDKNEEKYYNNKYKKMGKEKKDYMHGFYYKNNDEIELSDISNVMNSNNITEKNNKEIIFDTNNIKNVNFLNNHIYPLKLNVVYDLYLNDILINEAKISNIIDNCKGDKTLELELIKQKIMSGNIKYAIKLIRIFNYELLLFPNLFFYLNFKSYNYILNTFDKKYLIYYLYDNPKYLKIYFSSLIKKKNFEYCLIALYFLYPYISSEDSDFQTFCHLFLRNKKFKKMNYNTCNKGFQTPNENEYIETNKNDSLISDNYNNLCSFIKRECFILNDIYFIFKNEIEFDGLRRLYKLSDLCKYFDIFKNLKKINLDIIRNSFHYLTEINGTCSCQKKYICIKDLGSSLKDVVIIETYDDFILLYENIRKTEKVIFIDAEWKCAIFRENPIISIFQIALKNNCLSYIVDVKKISIENYEINYYISELFRDESIIKIGVAFLNNDMLYFRKYYDILTMLIYEKYENILIEENTIENDENNYNNLIKYRMEMNNTNNYDIFLKKIMRNIYEYANGNCFNDNKNCHFSKNNFHPNDKKKEHQIDKKFNLNEDISFKNIFPVNYFLKNKKNVALIKKLLTTKCSSCNKIGIYSCIHKYYNLEFICNKYYDDLNKHFPFLKKNMNYSVKIIGKSLFPEKEVNKECQLINWNFRPLSSISVEYAILDVLILKNFFNLIQTKLSFNIENAL</sequence>
<gene>
    <name evidence="3" type="ORF">PRELSG_0216300</name>
</gene>
<dbReference type="Proteomes" id="UP000220158">
    <property type="component" value="Chromosome 2"/>
</dbReference>
<evidence type="ECO:0000313" key="4">
    <source>
        <dbReference type="Proteomes" id="UP000220158"/>
    </source>
</evidence>
<dbReference type="InterPro" id="IPR036397">
    <property type="entry name" value="RNaseH_sf"/>
</dbReference>
<organism evidence="3 4">
    <name type="scientific">Plasmodium relictum</name>
    <dbReference type="NCBI Taxonomy" id="85471"/>
    <lineage>
        <taxon>Eukaryota</taxon>
        <taxon>Sar</taxon>
        <taxon>Alveolata</taxon>
        <taxon>Apicomplexa</taxon>
        <taxon>Aconoidasida</taxon>
        <taxon>Haemosporida</taxon>
        <taxon>Plasmodiidae</taxon>
        <taxon>Plasmodium</taxon>
        <taxon>Plasmodium (Haemamoeba)</taxon>
    </lineage>
</organism>
<dbReference type="InterPro" id="IPR012337">
    <property type="entry name" value="RNaseH-like_sf"/>
</dbReference>
<evidence type="ECO:0000256" key="2">
    <source>
        <dbReference type="SAM" id="Phobius"/>
    </source>
</evidence>
<dbReference type="EMBL" id="LN835297">
    <property type="protein sequence ID" value="CRH03137.1"/>
    <property type="molecule type" value="Genomic_DNA"/>
</dbReference>
<dbReference type="SUPFAM" id="SSF53098">
    <property type="entry name" value="Ribonuclease H-like"/>
    <property type="match status" value="2"/>
</dbReference>
<feature type="region of interest" description="Disordered" evidence="1">
    <location>
        <begin position="322"/>
        <end position="353"/>
    </location>
</feature>
<dbReference type="OrthoDB" id="377911at2759"/>
<dbReference type="KEGG" id="prel:PRELSG_0216300"/>
<feature type="transmembrane region" description="Helical" evidence="2">
    <location>
        <begin position="75"/>
        <end position="94"/>
    </location>
</feature>
<dbReference type="Gene3D" id="3.30.420.10">
    <property type="entry name" value="Ribonuclease H-like superfamily/Ribonuclease H"/>
    <property type="match status" value="1"/>
</dbReference>
<keyword evidence="4" id="KW-1185">Reference proteome</keyword>
<evidence type="ECO:0000256" key="1">
    <source>
        <dbReference type="SAM" id="MobiDB-lite"/>
    </source>
</evidence>
<keyword evidence="2" id="KW-0472">Membrane</keyword>
<accession>A0A1J1HCC7</accession>
<dbReference type="GeneID" id="39734582"/>
<protein>
    <recommendedName>
        <fullName evidence="5">3'-5' exonuclease domain-containing protein</fullName>
    </recommendedName>
</protein>
<keyword evidence="2" id="KW-0812">Transmembrane</keyword>
<evidence type="ECO:0000313" key="3">
    <source>
        <dbReference type="EMBL" id="CRH03137.1"/>
    </source>
</evidence>
<dbReference type="VEuPathDB" id="PlasmoDB:PRELSG_0216300"/>